<name>A0A4Y6PWF3_PERCE</name>
<evidence type="ECO:0000256" key="1">
    <source>
        <dbReference type="SAM" id="MobiDB-lite"/>
    </source>
</evidence>
<dbReference type="Proteomes" id="UP000315995">
    <property type="component" value="Chromosome"/>
</dbReference>
<feature type="compositionally biased region" description="Basic and acidic residues" evidence="1">
    <location>
        <begin position="192"/>
        <end position="201"/>
    </location>
</feature>
<reference evidence="2 3" key="1">
    <citation type="submission" date="2019-06" db="EMBL/GenBank/DDBJ databases">
        <title>Persicimonas caeni gen. nov., sp. nov., a predatory bacterium isolated from solar saltern.</title>
        <authorList>
            <person name="Wang S."/>
        </authorList>
    </citation>
    <scope>NUCLEOTIDE SEQUENCE [LARGE SCALE GENOMIC DNA]</scope>
    <source>
        <strain evidence="2 3">YN101</strain>
    </source>
</reference>
<feature type="region of interest" description="Disordered" evidence="1">
    <location>
        <begin position="165"/>
        <end position="232"/>
    </location>
</feature>
<dbReference type="AlphaFoldDB" id="A0A4Y6PWF3"/>
<evidence type="ECO:0000313" key="2">
    <source>
        <dbReference type="EMBL" id="QDG52337.1"/>
    </source>
</evidence>
<keyword evidence="3" id="KW-1185">Reference proteome</keyword>
<sequence length="232" mass="25966">MSLNQSAVSWDEWGQELSDEQKTKAIRKLAEKYYGSLSVTQDGNKLETRMKVDPSTDFYPLVYLWKATYPAGKTVHDVVTYPTSYERDAAPVGDSSTDTFTYITATGANWAKPIGEARFEYCDEPATGYAAHGESWTSYDESDPHVVHPPPRVDRARWIRGRQREGRFDAGAQEYPVHPRPGEEIEEGACEGAKEAARRESGLVGQVASYTQRLTDPRPSDASRGRRRSPAK</sequence>
<evidence type="ECO:0000313" key="3">
    <source>
        <dbReference type="Proteomes" id="UP000315995"/>
    </source>
</evidence>
<dbReference type="EMBL" id="CP041186">
    <property type="protein sequence ID" value="QDG52337.1"/>
    <property type="molecule type" value="Genomic_DNA"/>
</dbReference>
<organism evidence="2 3">
    <name type="scientific">Persicimonas caeni</name>
    <dbReference type="NCBI Taxonomy" id="2292766"/>
    <lineage>
        <taxon>Bacteria</taxon>
        <taxon>Deltaproteobacteria</taxon>
        <taxon>Bradymonadales</taxon>
        <taxon>Bradymonadaceae</taxon>
        <taxon>Persicimonas</taxon>
    </lineage>
</organism>
<dbReference type="RefSeq" id="WP_141198809.1">
    <property type="nucleotide sequence ID" value="NZ_CP041186.1"/>
</dbReference>
<protein>
    <submittedName>
        <fullName evidence="2">Uncharacterized protein</fullName>
    </submittedName>
</protein>
<accession>A0A4Y6PWF3</accession>
<gene>
    <name evidence="2" type="ORF">FIV42_16800</name>
</gene>
<dbReference type="Gene3D" id="2.60.40.3680">
    <property type="match status" value="1"/>
</dbReference>
<proteinExistence type="predicted"/>
<feature type="compositionally biased region" description="Basic and acidic residues" evidence="1">
    <location>
        <begin position="215"/>
        <end position="224"/>
    </location>
</feature>